<dbReference type="AlphaFoldDB" id="A0A9Q1EJS2"/>
<dbReference type="InterPro" id="IPR036388">
    <property type="entry name" value="WH-like_DNA-bd_sf"/>
</dbReference>
<evidence type="ECO:0000313" key="6">
    <source>
        <dbReference type="EMBL" id="KAJ8340121.1"/>
    </source>
</evidence>
<dbReference type="OrthoDB" id="40118at2759"/>
<dbReference type="Pfam" id="PF23598">
    <property type="entry name" value="LRR_14"/>
    <property type="match status" value="1"/>
</dbReference>
<comment type="caution">
    <text evidence="6">The sequence shown here is derived from an EMBL/GenBank/DDBJ whole genome shotgun (WGS) entry which is preliminary data.</text>
</comment>
<proteinExistence type="predicted"/>
<organism evidence="6 7">
    <name type="scientific">Synaphobranchus kaupii</name>
    <name type="common">Kaup's arrowtooth eel</name>
    <dbReference type="NCBI Taxonomy" id="118154"/>
    <lineage>
        <taxon>Eukaryota</taxon>
        <taxon>Metazoa</taxon>
        <taxon>Chordata</taxon>
        <taxon>Craniata</taxon>
        <taxon>Vertebrata</taxon>
        <taxon>Euteleostomi</taxon>
        <taxon>Actinopterygii</taxon>
        <taxon>Neopterygii</taxon>
        <taxon>Teleostei</taxon>
        <taxon>Anguilliformes</taxon>
        <taxon>Synaphobranchidae</taxon>
        <taxon>Synaphobranchus</taxon>
    </lineage>
</organism>
<dbReference type="Pfam" id="PF08477">
    <property type="entry name" value="Roc"/>
    <property type="match status" value="1"/>
</dbReference>
<evidence type="ECO:0000313" key="7">
    <source>
        <dbReference type="Proteomes" id="UP001152622"/>
    </source>
</evidence>
<dbReference type="SMART" id="SM00369">
    <property type="entry name" value="LRR_TYP"/>
    <property type="match status" value="4"/>
</dbReference>
<evidence type="ECO:0000256" key="1">
    <source>
        <dbReference type="ARBA" id="ARBA00022614"/>
    </source>
</evidence>
<dbReference type="Proteomes" id="UP001152622">
    <property type="component" value="Chromosome 16"/>
</dbReference>
<protein>
    <recommendedName>
        <fullName evidence="5">Roc domain-containing protein</fullName>
    </recommendedName>
</protein>
<accession>A0A9Q1EJS2</accession>
<dbReference type="GO" id="GO:0005737">
    <property type="term" value="C:cytoplasm"/>
    <property type="evidence" value="ECO:0007669"/>
    <property type="project" value="TreeGrafter"/>
</dbReference>
<evidence type="ECO:0000256" key="2">
    <source>
        <dbReference type="ARBA" id="ARBA00022737"/>
    </source>
</evidence>
<dbReference type="SUPFAM" id="SSF52058">
    <property type="entry name" value="L domain-like"/>
    <property type="match status" value="1"/>
</dbReference>
<reference evidence="6" key="1">
    <citation type="journal article" date="2023" name="Science">
        <title>Genome structures resolve the early diversification of teleost fishes.</title>
        <authorList>
            <person name="Parey E."/>
            <person name="Louis A."/>
            <person name="Montfort J."/>
            <person name="Bouchez O."/>
            <person name="Roques C."/>
            <person name="Iampietro C."/>
            <person name="Lluch J."/>
            <person name="Castinel A."/>
            <person name="Donnadieu C."/>
            <person name="Desvignes T."/>
            <person name="Floi Bucao C."/>
            <person name="Jouanno E."/>
            <person name="Wen M."/>
            <person name="Mejri S."/>
            <person name="Dirks R."/>
            <person name="Jansen H."/>
            <person name="Henkel C."/>
            <person name="Chen W.J."/>
            <person name="Zahm M."/>
            <person name="Cabau C."/>
            <person name="Klopp C."/>
            <person name="Thompson A.W."/>
            <person name="Robinson-Rechavi M."/>
            <person name="Braasch I."/>
            <person name="Lecointre G."/>
            <person name="Bobe J."/>
            <person name="Postlethwait J.H."/>
            <person name="Berthelot C."/>
            <person name="Roest Crollius H."/>
            <person name="Guiguen Y."/>
        </authorList>
    </citation>
    <scope>NUCLEOTIDE SEQUENCE</scope>
    <source>
        <strain evidence="6">WJC10195</strain>
    </source>
</reference>
<dbReference type="InterPro" id="IPR055414">
    <property type="entry name" value="LRR_R13L4/SHOC2-like"/>
</dbReference>
<dbReference type="Gene3D" id="3.40.50.300">
    <property type="entry name" value="P-loop containing nucleotide triphosphate hydrolases"/>
    <property type="match status" value="1"/>
</dbReference>
<evidence type="ECO:0000259" key="5">
    <source>
        <dbReference type="PROSITE" id="PS51424"/>
    </source>
</evidence>
<dbReference type="PROSITE" id="PS51424">
    <property type="entry name" value="ROC"/>
    <property type="match status" value="1"/>
</dbReference>
<dbReference type="InterPro" id="IPR032675">
    <property type="entry name" value="LRR_dom_sf"/>
</dbReference>
<feature type="coiled-coil region" evidence="4">
    <location>
        <begin position="336"/>
        <end position="374"/>
    </location>
</feature>
<keyword evidence="1" id="KW-0433">Leucine-rich repeat</keyword>
<evidence type="ECO:0000256" key="3">
    <source>
        <dbReference type="ARBA" id="ARBA00022741"/>
    </source>
</evidence>
<dbReference type="GO" id="GO:0000166">
    <property type="term" value="F:nucleotide binding"/>
    <property type="evidence" value="ECO:0007669"/>
    <property type="project" value="UniProtKB-KW"/>
</dbReference>
<dbReference type="GO" id="GO:0009966">
    <property type="term" value="P:regulation of signal transduction"/>
    <property type="evidence" value="ECO:0007669"/>
    <property type="project" value="UniProtKB-ARBA"/>
</dbReference>
<dbReference type="Gene3D" id="1.10.10.10">
    <property type="entry name" value="Winged helix-like DNA-binding domain superfamily/Winged helix DNA-binding domain"/>
    <property type="match status" value="1"/>
</dbReference>
<dbReference type="PANTHER" id="PTHR48051:SF55">
    <property type="entry name" value="MALIGNANT FIBROUS HISTIOCYTOMA-AMPLIFIED SEQUENCE 1 HOMOLOG"/>
    <property type="match status" value="1"/>
</dbReference>
<dbReference type="InterPro" id="IPR020859">
    <property type="entry name" value="ROC"/>
</dbReference>
<name>A0A9Q1EJS2_SYNKA</name>
<evidence type="ECO:0000256" key="4">
    <source>
        <dbReference type="SAM" id="Coils"/>
    </source>
</evidence>
<dbReference type="InterPro" id="IPR027417">
    <property type="entry name" value="P-loop_NTPase"/>
</dbReference>
<dbReference type="SUPFAM" id="SSF52540">
    <property type="entry name" value="P-loop containing nucleoside triphosphate hydrolases"/>
    <property type="match status" value="1"/>
</dbReference>
<keyword evidence="2" id="KW-0677">Repeat</keyword>
<dbReference type="Gene3D" id="3.80.10.10">
    <property type="entry name" value="Ribonuclease Inhibitor"/>
    <property type="match status" value="1"/>
</dbReference>
<dbReference type="EMBL" id="JAINUF010000016">
    <property type="protein sequence ID" value="KAJ8340121.1"/>
    <property type="molecule type" value="Genomic_DNA"/>
</dbReference>
<dbReference type="InterPro" id="IPR001611">
    <property type="entry name" value="Leu-rich_rpt"/>
</dbReference>
<dbReference type="PROSITE" id="PS51450">
    <property type="entry name" value="LRR"/>
    <property type="match status" value="4"/>
</dbReference>
<keyword evidence="4" id="KW-0175">Coiled coil</keyword>
<feature type="domain" description="Roc" evidence="5">
    <location>
        <begin position="206"/>
        <end position="423"/>
    </location>
</feature>
<dbReference type="SMART" id="SM00364">
    <property type="entry name" value="LRR_BAC"/>
    <property type="match status" value="5"/>
</dbReference>
<keyword evidence="7" id="KW-1185">Reference proteome</keyword>
<dbReference type="InterPro" id="IPR050216">
    <property type="entry name" value="LRR_domain-containing"/>
</dbReference>
<dbReference type="PANTHER" id="PTHR48051">
    <property type="match status" value="1"/>
</dbReference>
<gene>
    <name evidence="6" type="ORF">SKAU_G00347540</name>
</gene>
<sequence length="837" mass="95831">MAQSNDFQPGEKRDFSGQKLKKLPKEVLALGSDLLYLNLQNNRLKCLSGISALSKLRELNLSSNDLSEFPQEIEQLKNLESLYLSQNGIGKIPEGIFSQLGKLKFLKLSTNHLKGLPSDLGQCKSLWYLNLSNNYLKDVKVLEALCSLKELYVKNNKLIELPAGLFFNTELTMFKADGNPLSKPPEEVCAGGVKSIQHYFNTLGSSEQRVCRVKTMFLGSSMAGKSTICYSLRKGLPVLVDAAERTVGIEISEVLLGGVHFLFWDFAGHEEYYFTHHVFITPQALVILTINLGSYDVRDPESFRDSVSFWIKNVHLRVPGAVVLVVGTHSDKCKDAEDVQKKKADIEMKIKDMLEQQRANLERWKKNREEDRKEPAQFSHQLTDFQQCTEHNLKVLDLVPMDCTKPEEIEKFQRYILCQVQNKELFPNIENILPKLYQDVESSIEELKEEKDIPEHGVMSFDEILKELKGKLENLDQKDLQPILRYLHRIGIIVWYEEIAALQETVFVEPSFLIKLFKTVVRHDLVNQLEGISRKQLIEENSLAINQVKWINDLMAKATLHNTAIRVLLRKSLKELDIDDEDFLDEIVGTRSSDGMFLGLLRQFEICLPAKLISPLNPEASEFVPKKKWELSNTSVRNRDGACLFPSHLKDNNVVLKMWGEDRKDDIQVQVYFLPEVPHGFFHRLIIKSCSFYPVHWVGKDHCLLSASDRLVLLKETRLRGDQLIEIRCKRQPSANASTAADIWRPSWDMILVVLGRLTELTQQWPGLCLYVCSPCTEDGCSDHFTWPDWKELDVHDLHNVQKNEKMVCSNGHKHRTELLFPKVGSHSAVPGDQLQI</sequence>
<dbReference type="Gene3D" id="3.30.70.1390">
    <property type="entry name" value="ROC domain from the Parkinson's disease-associated leucine-rich repeat kinase 2"/>
    <property type="match status" value="1"/>
</dbReference>
<keyword evidence="3" id="KW-0547">Nucleotide-binding</keyword>
<dbReference type="InterPro" id="IPR003591">
    <property type="entry name" value="Leu-rich_rpt_typical-subtyp"/>
</dbReference>